<sequence length="67" mass="7877">MSHLNDNESKQTDKEPSLTEYTDIPLKRPYRGLTIDEPIPERCERYWRTYASFRQALIVATAIWGFG</sequence>
<gene>
    <name evidence="1" type="ORF">RPERSI_LOCUS22496</name>
</gene>
<comment type="caution">
    <text evidence="1">The sequence shown here is derived from an EMBL/GenBank/DDBJ whole genome shotgun (WGS) entry which is preliminary data.</text>
</comment>
<proteinExistence type="predicted"/>
<evidence type="ECO:0000313" key="2">
    <source>
        <dbReference type="Proteomes" id="UP000789920"/>
    </source>
</evidence>
<evidence type="ECO:0000313" key="1">
    <source>
        <dbReference type="EMBL" id="CAG8807935.1"/>
    </source>
</evidence>
<reference evidence="1" key="1">
    <citation type="submission" date="2021-06" db="EMBL/GenBank/DDBJ databases">
        <authorList>
            <person name="Kallberg Y."/>
            <person name="Tangrot J."/>
            <person name="Rosling A."/>
        </authorList>
    </citation>
    <scope>NUCLEOTIDE SEQUENCE</scope>
    <source>
        <strain evidence="1">MA461A</strain>
    </source>
</reference>
<accession>A0ACA9RRS5</accession>
<dbReference type="Proteomes" id="UP000789920">
    <property type="component" value="Unassembled WGS sequence"/>
</dbReference>
<name>A0ACA9RRS5_9GLOM</name>
<dbReference type="EMBL" id="CAJVQC010068229">
    <property type="protein sequence ID" value="CAG8807935.1"/>
    <property type="molecule type" value="Genomic_DNA"/>
</dbReference>
<organism evidence="1 2">
    <name type="scientific">Racocetra persica</name>
    <dbReference type="NCBI Taxonomy" id="160502"/>
    <lineage>
        <taxon>Eukaryota</taxon>
        <taxon>Fungi</taxon>
        <taxon>Fungi incertae sedis</taxon>
        <taxon>Mucoromycota</taxon>
        <taxon>Glomeromycotina</taxon>
        <taxon>Glomeromycetes</taxon>
        <taxon>Diversisporales</taxon>
        <taxon>Gigasporaceae</taxon>
        <taxon>Racocetra</taxon>
    </lineage>
</organism>
<feature type="non-terminal residue" evidence="1">
    <location>
        <position position="67"/>
    </location>
</feature>
<protein>
    <submittedName>
        <fullName evidence="1">11668_t:CDS:1</fullName>
    </submittedName>
</protein>
<keyword evidence="2" id="KW-1185">Reference proteome</keyword>